<feature type="region of interest" description="Disordered" evidence="2">
    <location>
        <begin position="238"/>
        <end position="269"/>
    </location>
</feature>
<feature type="region of interest" description="Disordered" evidence="2">
    <location>
        <begin position="283"/>
        <end position="429"/>
    </location>
</feature>
<evidence type="ECO:0000313" key="5">
    <source>
        <dbReference type="Proteomes" id="UP000000560"/>
    </source>
</evidence>
<gene>
    <name evidence="4" type="ORF">ANIA_05141</name>
</gene>
<feature type="region of interest" description="Disordered" evidence="2">
    <location>
        <begin position="1"/>
        <end position="31"/>
    </location>
</feature>
<accession>C8VF05</accession>
<protein>
    <recommendedName>
        <fullName evidence="3">YAG7-like dimerisation domain-containing protein</fullName>
    </recommendedName>
</protein>
<evidence type="ECO:0000313" key="4">
    <source>
        <dbReference type="EMBL" id="CBF80940.1"/>
    </source>
</evidence>
<sequence>MAAAAVDTAPAQSPSPSDVKPNSVTNSVPSELVEFPHYRELQRNLRNNVKKLNATSKVDAVIANNPDKTLDELVAEKKINEDQKAQALKKPVLQATIAQLEEQIAHYKEFATFYEQRLASQKAELEKAHKEVEALREKAATATPAPAEQTPEVKKEDAAQQLLSVSRFLSTAAIRRHRGEDETTAESRAFEGVLAQVYGGHLDAVASMQKLIDGADEKVVSVDGEKLEVTFARVKQLSEQETVASAASQPAPEAATDPTTANAASTELQDPVYVTEAAIDNAATASTNEAESVAPPPQTLVGEGANAVAESAWEPNSDPLASSTNTEGFVEIPRDPAETETGLQATPANITADVASEDAEKTENDFEQVGSRHQRQSSFRGRGRGRGRGGDNFRGRGRGDFRGRGRGRGRGGRGRGGPNGAPAATPAAQ</sequence>
<dbReference type="KEGG" id="ani:ANIA_05141"/>
<keyword evidence="5" id="KW-1185">Reference proteome</keyword>
<dbReference type="HOGENOM" id="CLU_031644_0_0_1"/>
<accession>Q5B2T9</accession>
<feature type="compositionally biased region" description="Basic residues" evidence="2">
    <location>
        <begin position="404"/>
        <end position="413"/>
    </location>
</feature>
<dbReference type="Proteomes" id="UP000000560">
    <property type="component" value="Chromosome V"/>
</dbReference>
<reference evidence="5" key="1">
    <citation type="journal article" date="2005" name="Nature">
        <title>Sequencing of Aspergillus nidulans and comparative analysis with A. fumigatus and A. oryzae.</title>
        <authorList>
            <person name="Galagan J.E."/>
            <person name="Calvo S.E."/>
            <person name="Cuomo C."/>
            <person name="Ma L.J."/>
            <person name="Wortman J.R."/>
            <person name="Batzoglou S."/>
            <person name="Lee S.I."/>
            <person name="Basturkmen M."/>
            <person name="Spevak C.C."/>
            <person name="Clutterbuck J."/>
            <person name="Kapitonov V."/>
            <person name="Jurka J."/>
            <person name="Scazzocchio C."/>
            <person name="Farman M."/>
            <person name="Butler J."/>
            <person name="Purcell S."/>
            <person name="Harris S."/>
            <person name="Braus G.H."/>
            <person name="Draht O."/>
            <person name="Busch S."/>
            <person name="D'Enfert C."/>
            <person name="Bouchier C."/>
            <person name="Goldman G.H."/>
            <person name="Bell-Pedersen D."/>
            <person name="Griffiths-Jones S."/>
            <person name="Doonan J.H."/>
            <person name="Yu J."/>
            <person name="Vienken K."/>
            <person name="Pain A."/>
            <person name="Freitag M."/>
            <person name="Selker E.U."/>
            <person name="Archer D.B."/>
            <person name="Penalva M.A."/>
            <person name="Oakley B.R."/>
            <person name="Momany M."/>
            <person name="Tanaka T."/>
            <person name="Kumagai T."/>
            <person name="Asai K."/>
            <person name="Machida M."/>
            <person name="Nierman W.C."/>
            <person name="Denning D.W."/>
            <person name="Caddick M."/>
            <person name="Hynes M."/>
            <person name="Paoletti M."/>
            <person name="Fischer R."/>
            <person name="Miller B."/>
            <person name="Dyer P."/>
            <person name="Sachs M.S."/>
            <person name="Osmani S.A."/>
            <person name="Birren B.W."/>
        </authorList>
    </citation>
    <scope>NUCLEOTIDE SEQUENCE [LARGE SCALE GENOMIC DNA]</scope>
    <source>
        <strain evidence="5">FGSC A4 / ATCC 38163 / CBS 112.46 / NRRL 194 / M139</strain>
    </source>
</reference>
<feature type="coiled-coil region" evidence="1">
    <location>
        <begin position="70"/>
        <end position="142"/>
    </location>
</feature>
<proteinExistence type="predicted"/>
<evidence type="ECO:0000259" key="3">
    <source>
        <dbReference type="Pfam" id="PF26434"/>
    </source>
</evidence>
<organism evidence="4 5">
    <name type="scientific">Emericella nidulans (strain FGSC A4 / ATCC 38163 / CBS 112.46 / NRRL 194 / M139)</name>
    <name type="common">Aspergillus nidulans</name>
    <dbReference type="NCBI Taxonomy" id="227321"/>
    <lineage>
        <taxon>Eukaryota</taxon>
        <taxon>Fungi</taxon>
        <taxon>Dikarya</taxon>
        <taxon>Ascomycota</taxon>
        <taxon>Pezizomycotina</taxon>
        <taxon>Eurotiomycetes</taxon>
        <taxon>Eurotiomycetidae</taxon>
        <taxon>Eurotiales</taxon>
        <taxon>Aspergillaceae</taxon>
        <taxon>Aspergillus</taxon>
        <taxon>Aspergillus subgen. Nidulantes</taxon>
    </lineage>
</organism>
<keyword evidence="1" id="KW-0175">Coiled coil</keyword>
<evidence type="ECO:0000256" key="1">
    <source>
        <dbReference type="SAM" id="Coils"/>
    </source>
</evidence>
<dbReference type="RefSeq" id="XP_662745.1">
    <property type="nucleotide sequence ID" value="XM_657653.1"/>
</dbReference>
<dbReference type="STRING" id="227321.Q5B2T9"/>
<name>Q5B2T9_EMENI</name>
<dbReference type="AlphaFoldDB" id="Q5B2T9"/>
<dbReference type="OrthoDB" id="5399559at2759"/>
<dbReference type="VEuPathDB" id="FungiDB:AN5141"/>
<feature type="compositionally biased region" description="Low complexity" evidence="2">
    <location>
        <begin position="244"/>
        <end position="264"/>
    </location>
</feature>
<dbReference type="eggNOG" id="ENOG502S59W">
    <property type="taxonomic scope" value="Eukaryota"/>
</dbReference>
<feature type="compositionally biased region" description="Basic and acidic residues" evidence="2">
    <location>
        <begin position="388"/>
        <end position="403"/>
    </location>
</feature>
<reference evidence="5" key="2">
    <citation type="journal article" date="2009" name="Fungal Genet. Biol.">
        <title>The 2008 update of the Aspergillus nidulans genome annotation: a community effort.</title>
        <authorList>
            <person name="Wortman J.R."/>
            <person name="Gilsenan J.M."/>
            <person name="Joardar V."/>
            <person name="Deegan J."/>
            <person name="Clutterbuck J."/>
            <person name="Andersen M.R."/>
            <person name="Archer D."/>
            <person name="Bencina M."/>
            <person name="Braus G."/>
            <person name="Coutinho P."/>
            <person name="von Dohren H."/>
            <person name="Doonan J."/>
            <person name="Driessen A.J."/>
            <person name="Durek P."/>
            <person name="Espeso E."/>
            <person name="Fekete E."/>
            <person name="Flipphi M."/>
            <person name="Estrada C.G."/>
            <person name="Geysens S."/>
            <person name="Goldman G."/>
            <person name="de Groot P.W."/>
            <person name="Hansen K."/>
            <person name="Harris S.D."/>
            <person name="Heinekamp T."/>
            <person name="Helmstaedt K."/>
            <person name="Henrissat B."/>
            <person name="Hofmann G."/>
            <person name="Homan T."/>
            <person name="Horio T."/>
            <person name="Horiuchi H."/>
            <person name="James S."/>
            <person name="Jones M."/>
            <person name="Karaffa L."/>
            <person name="Karanyi Z."/>
            <person name="Kato M."/>
            <person name="Keller N."/>
            <person name="Kelly D.E."/>
            <person name="Kiel J.A."/>
            <person name="Kim J.M."/>
            <person name="van der Klei I.J."/>
            <person name="Klis F.M."/>
            <person name="Kovalchuk A."/>
            <person name="Krasevec N."/>
            <person name="Kubicek C.P."/>
            <person name="Liu B."/>
            <person name="Maccabe A."/>
            <person name="Meyer V."/>
            <person name="Mirabito P."/>
            <person name="Miskei M."/>
            <person name="Mos M."/>
            <person name="Mullins J."/>
            <person name="Nelson D.R."/>
            <person name="Nielsen J."/>
            <person name="Oakley B.R."/>
            <person name="Osmani S.A."/>
            <person name="Pakula T."/>
            <person name="Paszewski A."/>
            <person name="Paulsen I."/>
            <person name="Pilsyk S."/>
            <person name="Pocsi I."/>
            <person name="Punt P.J."/>
            <person name="Ram A.F."/>
            <person name="Ren Q."/>
            <person name="Robellet X."/>
            <person name="Robson G."/>
            <person name="Seiboth B."/>
            <person name="van Solingen P."/>
            <person name="Specht T."/>
            <person name="Sun J."/>
            <person name="Taheri-Talesh N."/>
            <person name="Takeshita N."/>
            <person name="Ussery D."/>
            <person name="vanKuyk P.A."/>
            <person name="Visser H."/>
            <person name="van de Vondervoort P.J."/>
            <person name="de Vries R.P."/>
            <person name="Walton J."/>
            <person name="Xiang X."/>
            <person name="Xiong Y."/>
            <person name="Zeng A.P."/>
            <person name="Brandt B.W."/>
            <person name="Cornell M.J."/>
            <person name="van den Hondel C.A."/>
            <person name="Visser J."/>
            <person name="Oliver S.G."/>
            <person name="Turner G."/>
        </authorList>
    </citation>
    <scope>GENOME REANNOTATION</scope>
    <source>
        <strain evidence="5">FGSC A4 / ATCC 38163 / CBS 112.46 / NRRL 194 / M139</strain>
    </source>
</reference>
<dbReference type="EMBL" id="BN001305">
    <property type="protein sequence ID" value="CBF80940.1"/>
    <property type="molecule type" value="Genomic_DNA"/>
</dbReference>
<dbReference type="GeneID" id="2871425"/>
<evidence type="ECO:0000256" key="2">
    <source>
        <dbReference type="SAM" id="MobiDB-lite"/>
    </source>
</evidence>
<feature type="compositionally biased region" description="Polar residues" evidence="2">
    <location>
        <begin position="10"/>
        <end position="29"/>
    </location>
</feature>
<feature type="domain" description="YAG7-like dimerisation" evidence="3">
    <location>
        <begin position="156"/>
        <end position="239"/>
    </location>
</feature>
<dbReference type="InterPro" id="IPR058602">
    <property type="entry name" value="YAG7_dimerisation_dom"/>
</dbReference>
<dbReference type="InParanoid" id="Q5B2T9"/>
<dbReference type="OMA" id="EEAWVDD"/>
<dbReference type="Pfam" id="PF26434">
    <property type="entry name" value="YAG7_C"/>
    <property type="match status" value="1"/>
</dbReference>